<reference evidence="10 11" key="1">
    <citation type="submission" date="2020-12" db="EMBL/GenBank/DDBJ databases">
        <title>Bacterial novel species Pedobacter sp. SD-b isolated from soil.</title>
        <authorList>
            <person name="Jung H.-Y."/>
        </authorList>
    </citation>
    <scope>NUCLEOTIDE SEQUENCE [LARGE SCALE GENOMIC DNA]</scope>
    <source>
        <strain evidence="10 11">SD-b</strain>
    </source>
</reference>
<feature type="domain" description="Phage shock protein PspC N-terminal" evidence="7">
    <location>
        <begin position="105"/>
        <end position="162"/>
    </location>
</feature>
<dbReference type="RefSeq" id="WP_200584150.1">
    <property type="nucleotide sequence ID" value="NZ_JAEHFY010000001.1"/>
</dbReference>
<evidence type="ECO:0000256" key="5">
    <source>
        <dbReference type="ARBA" id="ARBA00023136"/>
    </source>
</evidence>
<proteinExistence type="predicted"/>
<keyword evidence="5 6" id="KW-0472">Membrane</keyword>
<dbReference type="InterPro" id="IPR054321">
    <property type="entry name" value="PspC-rel_TM"/>
</dbReference>
<keyword evidence="2" id="KW-1003">Cell membrane</keyword>
<evidence type="ECO:0000313" key="11">
    <source>
        <dbReference type="Proteomes" id="UP000660024"/>
    </source>
</evidence>
<dbReference type="Proteomes" id="UP000660024">
    <property type="component" value="Unassembled WGS sequence"/>
</dbReference>
<feature type="transmembrane region" description="Helical" evidence="6">
    <location>
        <begin position="319"/>
        <end position="337"/>
    </location>
</feature>
<evidence type="ECO:0000313" key="10">
    <source>
        <dbReference type="EMBL" id="MBK0381558.1"/>
    </source>
</evidence>
<evidence type="ECO:0000259" key="7">
    <source>
        <dbReference type="Pfam" id="PF04024"/>
    </source>
</evidence>
<gene>
    <name evidence="10" type="ORF">I5M32_01175</name>
</gene>
<comment type="caution">
    <text evidence="10">The sequence shown here is derived from an EMBL/GenBank/DDBJ whole genome shotgun (WGS) entry which is preliminary data.</text>
</comment>
<evidence type="ECO:0000256" key="1">
    <source>
        <dbReference type="ARBA" id="ARBA00004162"/>
    </source>
</evidence>
<dbReference type="InterPro" id="IPR054319">
    <property type="entry name" value="PspC-rel_ToastRack"/>
</dbReference>
<evidence type="ECO:0000256" key="6">
    <source>
        <dbReference type="SAM" id="Phobius"/>
    </source>
</evidence>
<dbReference type="Pfam" id="PF04024">
    <property type="entry name" value="PspC"/>
    <property type="match status" value="1"/>
</dbReference>
<comment type="subcellular location">
    <subcellularLocation>
        <location evidence="1">Cell membrane</location>
        <topology evidence="1">Single-pass membrane protein</topology>
    </subcellularLocation>
</comment>
<keyword evidence="3 6" id="KW-0812">Transmembrane</keyword>
<dbReference type="PANTHER" id="PTHR33885">
    <property type="entry name" value="PHAGE SHOCK PROTEIN C"/>
    <property type="match status" value="1"/>
</dbReference>
<name>A0ABS1BFB7_9SPHI</name>
<accession>A0ABS1BFB7</accession>
<evidence type="ECO:0000259" key="8">
    <source>
        <dbReference type="Pfam" id="PF22571"/>
    </source>
</evidence>
<dbReference type="InterPro" id="IPR007168">
    <property type="entry name" value="Phageshock_PspC_N"/>
</dbReference>
<feature type="transmembrane region" description="Helical" evidence="6">
    <location>
        <begin position="283"/>
        <end position="307"/>
    </location>
</feature>
<keyword evidence="11" id="KW-1185">Reference proteome</keyword>
<protein>
    <submittedName>
        <fullName evidence="10">PspC domain-containing protein</fullName>
    </submittedName>
</protein>
<keyword evidence="4 6" id="KW-1133">Transmembrane helix</keyword>
<dbReference type="PANTHER" id="PTHR33885:SF3">
    <property type="entry name" value="PHAGE SHOCK PROTEIN C"/>
    <property type="match status" value="1"/>
</dbReference>
<dbReference type="Pfam" id="PF22744">
    <property type="entry name" value="Toast-rack_PspC-Cterm"/>
    <property type="match status" value="1"/>
</dbReference>
<dbReference type="EMBL" id="JAEHFY010000001">
    <property type="protein sequence ID" value="MBK0381558.1"/>
    <property type="molecule type" value="Genomic_DNA"/>
</dbReference>
<evidence type="ECO:0000259" key="9">
    <source>
        <dbReference type="Pfam" id="PF22744"/>
    </source>
</evidence>
<dbReference type="Pfam" id="PF22571">
    <property type="entry name" value="LiaI-LiaF-TM_PspC"/>
    <property type="match status" value="1"/>
</dbReference>
<feature type="transmembrane region" description="Helical" evidence="6">
    <location>
        <begin position="231"/>
        <end position="263"/>
    </location>
</feature>
<evidence type="ECO:0000256" key="3">
    <source>
        <dbReference type="ARBA" id="ARBA00022692"/>
    </source>
</evidence>
<evidence type="ECO:0000256" key="4">
    <source>
        <dbReference type="ARBA" id="ARBA00022989"/>
    </source>
</evidence>
<feature type="transmembrane region" description="Helical" evidence="6">
    <location>
        <begin position="133"/>
        <end position="159"/>
    </location>
</feature>
<feature type="domain" description="PspC-related ToastRack" evidence="9">
    <location>
        <begin position="391"/>
        <end position="520"/>
    </location>
</feature>
<organism evidence="10 11">
    <name type="scientific">Pedobacter segetis</name>
    <dbReference type="NCBI Taxonomy" id="2793069"/>
    <lineage>
        <taxon>Bacteria</taxon>
        <taxon>Pseudomonadati</taxon>
        <taxon>Bacteroidota</taxon>
        <taxon>Sphingobacteriia</taxon>
        <taxon>Sphingobacteriales</taxon>
        <taxon>Sphingobacteriaceae</taxon>
        <taxon>Pedobacter</taxon>
    </lineage>
</organism>
<evidence type="ECO:0000256" key="2">
    <source>
        <dbReference type="ARBA" id="ARBA00022475"/>
    </source>
</evidence>
<sequence>MNKTIIINISGVIFHIEEDAYEALKNYINDVKRHFASYRDNFEIITDIENRVAEMFNDLLIADSKQVIVIGDVALVTSRMGNPADFETEEETEKQPIDARSLRERKLFRDMDDRVIGGVCAGIGHYFDIEARWIRVAFFILFVFYGFGLIPYIIFWVLIPKAGTRTERMEMKGEKINLQSFQKNVEEELNAVKSNFINATNNARPGLNRLGSFIRDVISQLLKFAGTTGKIIIKVIGFFIIVFASIVLISAFVALLIFLGYAGSADINTIYPLNALRETLRPVIFVSAFLVVFIPLLGLIIFTLRVFFNNHKVSKSVSFSMLMIWILALGTGIFFIAKNATDFKEQASYSESIGLKNNPNKVYYLQGGEERTLQEDISNINGSDRIVTITRNDKDFDTPNRVNISLKIADNDLPSLIKTYSARGRNFDAAIKSAHDIEYYLFQKDSLITFDYQSGLKGQSLWRDQEVNIKLNIPVNSVLYIDRDLARHFFRNQMNDCIEDGESKYILVRATKEGFSCKKSANAIEREKQYNEENDIKEPLNNEVLFN</sequence>
<feature type="domain" description="PspC-related transmembrane region" evidence="8">
    <location>
        <begin position="208"/>
        <end position="343"/>
    </location>
</feature>
<dbReference type="InterPro" id="IPR052027">
    <property type="entry name" value="PspC"/>
</dbReference>